<dbReference type="PROSITE" id="PS50943">
    <property type="entry name" value="HTH_CROC1"/>
    <property type="match status" value="1"/>
</dbReference>
<protein>
    <recommendedName>
        <fullName evidence="1">HTH cro/C1-type domain-containing protein</fullName>
    </recommendedName>
</protein>
<dbReference type="SUPFAM" id="SSF47413">
    <property type="entry name" value="lambda repressor-like DNA-binding domains"/>
    <property type="match status" value="1"/>
</dbReference>
<dbReference type="GO" id="GO:0003677">
    <property type="term" value="F:DNA binding"/>
    <property type="evidence" value="ECO:0007669"/>
    <property type="project" value="InterPro"/>
</dbReference>
<gene>
    <name evidence="2" type="ORF">A3A71_00190</name>
</gene>
<dbReference type="AlphaFoldDB" id="A0A1F5EAZ0"/>
<dbReference type="Proteomes" id="UP000177481">
    <property type="component" value="Unassembled WGS sequence"/>
</dbReference>
<name>A0A1F5EAZ0_9BACT</name>
<dbReference type="STRING" id="1797471.A3A71_00190"/>
<dbReference type="Pfam" id="PF01381">
    <property type="entry name" value="HTH_3"/>
    <property type="match status" value="1"/>
</dbReference>
<dbReference type="EMBL" id="MEZX01000002">
    <property type="protein sequence ID" value="OGD64470.1"/>
    <property type="molecule type" value="Genomic_DNA"/>
</dbReference>
<evidence type="ECO:0000259" key="1">
    <source>
        <dbReference type="PROSITE" id="PS50943"/>
    </source>
</evidence>
<dbReference type="SMART" id="SM00530">
    <property type="entry name" value="HTH_XRE"/>
    <property type="match status" value="1"/>
</dbReference>
<sequence length="127" mass="14845">MRRLSRDFNREKFLKDQEEKRYITETIGGPKKAFNKRRRLNPGAPKIRIPEPVLEAIWFKELCGVLAHKRRERGLSQLELANIVKTTQTAISRLECARANPTSEFLDRVYEALKLNISFHITDHVSK</sequence>
<dbReference type="InterPro" id="IPR010982">
    <property type="entry name" value="Lambda_DNA-bd_dom_sf"/>
</dbReference>
<organism evidence="2 3">
    <name type="scientific">Candidatus Berkelbacteria bacterium RIFCSPLOWO2_01_FULL_50_28</name>
    <dbReference type="NCBI Taxonomy" id="1797471"/>
    <lineage>
        <taxon>Bacteria</taxon>
        <taxon>Candidatus Berkelbacteria</taxon>
    </lineage>
</organism>
<evidence type="ECO:0000313" key="2">
    <source>
        <dbReference type="EMBL" id="OGD64470.1"/>
    </source>
</evidence>
<feature type="domain" description="HTH cro/C1-type" evidence="1">
    <location>
        <begin position="66"/>
        <end position="120"/>
    </location>
</feature>
<dbReference type="CDD" id="cd00093">
    <property type="entry name" value="HTH_XRE"/>
    <property type="match status" value="1"/>
</dbReference>
<reference evidence="2 3" key="1">
    <citation type="journal article" date="2016" name="Nat. Commun.">
        <title>Thousands of microbial genomes shed light on interconnected biogeochemical processes in an aquifer system.</title>
        <authorList>
            <person name="Anantharaman K."/>
            <person name="Brown C.T."/>
            <person name="Hug L.A."/>
            <person name="Sharon I."/>
            <person name="Castelle C.J."/>
            <person name="Probst A.J."/>
            <person name="Thomas B.C."/>
            <person name="Singh A."/>
            <person name="Wilkins M.J."/>
            <person name="Karaoz U."/>
            <person name="Brodie E.L."/>
            <person name="Williams K.H."/>
            <person name="Hubbard S.S."/>
            <person name="Banfield J.F."/>
        </authorList>
    </citation>
    <scope>NUCLEOTIDE SEQUENCE [LARGE SCALE GENOMIC DNA]</scope>
</reference>
<dbReference type="Gene3D" id="1.10.260.40">
    <property type="entry name" value="lambda repressor-like DNA-binding domains"/>
    <property type="match status" value="1"/>
</dbReference>
<evidence type="ECO:0000313" key="3">
    <source>
        <dbReference type="Proteomes" id="UP000177481"/>
    </source>
</evidence>
<dbReference type="InterPro" id="IPR001387">
    <property type="entry name" value="Cro/C1-type_HTH"/>
</dbReference>
<proteinExistence type="predicted"/>
<accession>A0A1F5EAZ0</accession>
<comment type="caution">
    <text evidence="2">The sequence shown here is derived from an EMBL/GenBank/DDBJ whole genome shotgun (WGS) entry which is preliminary data.</text>
</comment>